<dbReference type="InterPro" id="IPR039769">
    <property type="entry name" value="Bud23-like"/>
</dbReference>
<dbReference type="GO" id="GO:0016435">
    <property type="term" value="F:rRNA (guanine) methyltransferase activity"/>
    <property type="evidence" value="ECO:0007669"/>
    <property type="project" value="InterPro"/>
</dbReference>
<dbReference type="FunFam" id="3.40.50.150:FF:000216">
    <property type="entry name" value="S-adenosylmethionine-dependent methyltransferase, putative"/>
    <property type="match status" value="1"/>
</dbReference>
<sequence>MSKPEYQGPPEEYYNEKEARKYTSNSRIQQIQVDLAQRAYDLLELPKDARRLLLDIGCGSGLSGEVLEENGHNWIGVDISRAMLDVAKERHEDEGNQPEMNDFVQLDMGAGLPFQAAVFDGAISISAIQWLCHSNSKKDNPQKRLLKFFESLFACLSRSARAVFQFYPESDLQTEIICQQATRAGFQGGLVIDNPESQKQRKLFLVLSAGVNAAINTKTQMFNNSKKSEINQSHIEVIGRKRKFNERKINKKNLKKEKINSKVDISILSNISLLI</sequence>
<dbReference type="InterPro" id="IPR029063">
    <property type="entry name" value="SAM-dependent_MTases_sf"/>
</dbReference>
<feature type="domain" description="Methyltransferase type 11" evidence="2">
    <location>
        <begin position="54"/>
        <end position="134"/>
    </location>
</feature>
<dbReference type="CDD" id="cd02440">
    <property type="entry name" value="AdoMet_MTases"/>
    <property type="match status" value="1"/>
</dbReference>
<evidence type="ECO:0000259" key="2">
    <source>
        <dbReference type="Pfam" id="PF08241"/>
    </source>
</evidence>
<dbReference type="Gene3D" id="3.40.50.150">
    <property type="entry name" value="Vaccinia Virus protein VP39"/>
    <property type="match status" value="1"/>
</dbReference>
<proteinExistence type="predicted"/>
<keyword evidence="3" id="KW-1185">Reference proteome</keyword>
<dbReference type="InterPro" id="IPR013216">
    <property type="entry name" value="Methyltransf_11"/>
</dbReference>
<evidence type="ECO:0000313" key="3">
    <source>
        <dbReference type="Proteomes" id="UP000887563"/>
    </source>
</evidence>
<dbReference type="SUPFAM" id="SSF53335">
    <property type="entry name" value="S-adenosyl-L-methionine-dependent methyltransferases"/>
    <property type="match status" value="1"/>
</dbReference>
<protein>
    <submittedName>
        <fullName evidence="4">Methyltransferase type 11 domain-containing protein</fullName>
    </submittedName>
</protein>
<dbReference type="PANTHER" id="PTHR12734:SF0">
    <property type="entry name" value="18S RRNA (GUANINE-N(7))-METHYLTRANSFERASE-RELATED"/>
    <property type="match status" value="1"/>
</dbReference>
<accession>A0A914KM77</accession>
<dbReference type="WBParaSite" id="Minc3s00046g02542">
    <property type="protein sequence ID" value="Minc3s00046g02542"/>
    <property type="gene ID" value="Minc3s00046g02542"/>
</dbReference>
<evidence type="ECO:0000313" key="4">
    <source>
        <dbReference type="WBParaSite" id="Minc3s00046g02542"/>
    </source>
</evidence>
<dbReference type="PANTHER" id="PTHR12734">
    <property type="entry name" value="METHYLTRANSFERASE-RELATED"/>
    <property type="match status" value="1"/>
</dbReference>
<dbReference type="Pfam" id="PF08241">
    <property type="entry name" value="Methyltransf_11"/>
    <property type="match status" value="1"/>
</dbReference>
<dbReference type="AlphaFoldDB" id="A0A914KM77"/>
<name>A0A914KM77_MELIC</name>
<dbReference type="GO" id="GO:0005730">
    <property type="term" value="C:nucleolus"/>
    <property type="evidence" value="ECO:0007669"/>
    <property type="project" value="TreeGrafter"/>
</dbReference>
<feature type="region of interest" description="Disordered" evidence="1">
    <location>
        <begin position="1"/>
        <end position="20"/>
    </location>
</feature>
<dbReference type="Proteomes" id="UP000887563">
    <property type="component" value="Unplaced"/>
</dbReference>
<evidence type="ECO:0000256" key="1">
    <source>
        <dbReference type="SAM" id="MobiDB-lite"/>
    </source>
</evidence>
<dbReference type="GO" id="GO:0070476">
    <property type="term" value="P:rRNA (guanine-N7)-methylation"/>
    <property type="evidence" value="ECO:0007669"/>
    <property type="project" value="InterPro"/>
</dbReference>
<reference evidence="4" key="1">
    <citation type="submission" date="2022-11" db="UniProtKB">
        <authorList>
            <consortium name="WormBaseParasite"/>
        </authorList>
    </citation>
    <scope>IDENTIFICATION</scope>
</reference>
<organism evidence="3 4">
    <name type="scientific">Meloidogyne incognita</name>
    <name type="common">Southern root-knot nematode worm</name>
    <name type="synonym">Oxyuris incognita</name>
    <dbReference type="NCBI Taxonomy" id="6306"/>
    <lineage>
        <taxon>Eukaryota</taxon>
        <taxon>Metazoa</taxon>
        <taxon>Ecdysozoa</taxon>
        <taxon>Nematoda</taxon>
        <taxon>Chromadorea</taxon>
        <taxon>Rhabditida</taxon>
        <taxon>Tylenchina</taxon>
        <taxon>Tylenchomorpha</taxon>
        <taxon>Tylenchoidea</taxon>
        <taxon>Meloidogynidae</taxon>
        <taxon>Meloidogyninae</taxon>
        <taxon>Meloidogyne</taxon>
        <taxon>Meloidogyne incognita group</taxon>
    </lineage>
</organism>